<name>A0ABR3DCE6_NEUIN</name>
<dbReference type="EMBL" id="JAVLET010000004">
    <property type="protein sequence ID" value="KAL0470345.1"/>
    <property type="molecule type" value="Genomic_DNA"/>
</dbReference>
<keyword evidence="2" id="KW-1185">Reference proteome</keyword>
<protein>
    <submittedName>
        <fullName evidence="1">Uncharacterized protein</fullName>
    </submittedName>
</protein>
<accession>A0ABR3DCE6</accession>
<comment type="caution">
    <text evidence="1">The sequence shown here is derived from an EMBL/GenBank/DDBJ whole genome shotgun (WGS) entry which is preliminary data.</text>
</comment>
<evidence type="ECO:0000313" key="2">
    <source>
        <dbReference type="Proteomes" id="UP001451303"/>
    </source>
</evidence>
<reference evidence="1 2" key="1">
    <citation type="submission" date="2023-09" db="EMBL/GenBank/DDBJ databases">
        <title>Multi-omics analysis of a traditional fermented food reveals byproduct-associated fungal strains for waste-to-food upcycling.</title>
        <authorList>
            <consortium name="Lawrence Berkeley National Laboratory"/>
            <person name="Rekdal V.M."/>
            <person name="Villalobos-Escobedo J.M."/>
            <person name="Rodriguez-Valeron N."/>
            <person name="Garcia M.O."/>
            <person name="Vasquez D.P."/>
            <person name="Damayanti I."/>
            <person name="Sorensen P.M."/>
            <person name="Baidoo E.E."/>
            <person name="De Carvalho A.C."/>
            <person name="Riley R."/>
            <person name="Lipzen A."/>
            <person name="He G."/>
            <person name="Yan M."/>
            <person name="Haridas S."/>
            <person name="Daum C."/>
            <person name="Yoshinaga Y."/>
            <person name="Ng V."/>
            <person name="Grigoriev I.V."/>
            <person name="Munk R."/>
            <person name="Nuraida L."/>
            <person name="Wijaya C.H."/>
            <person name="Morales P.-C."/>
            <person name="Keasling J.D."/>
        </authorList>
    </citation>
    <scope>NUCLEOTIDE SEQUENCE [LARGE SCALE GENOMIC DNA]</scope>
    <source>
        <strain evidence="1 2">FGSC 2613</strain>
    </source>
</reference>
<evidence type="ECO:0000313" key="1">
    <source>
        <dbReference type="EMBL" id="KAL0470345.1"/>
    </source>
</evidence>
<sequence>MPTNRGQVCKESYSGLHTVASPAARHLWVSIPSCPAVLANEGWRTRGTPAVLGVPVWPSVASFRFHYMGDAACN</sequence>
<proteinExistence type="predicted"/>
<organism evidence="1 2">
    <name type="scientific">Neurospora intermedia</name>
    <dbReference type="NCBI Taxonomy" id="5142"/>
    <lineage>
        <taxon>Eukaryota</taxon>
        <taxon>Fungi</taxon>
        <taxon>Dikarya</taxon>
        <taxon>Ascomycota</taxon>
        <taxon>Pezizomycotina</taxon>
        <taxon>Sordariomycetes</taxon>
        <taxon>Sordariomycetidae</taxon>
        <taxon>Sordariales</taxon>
        <taxon>Sordariaceae</taxon>
        <taxon>Neurospora</taxon>
    </lineage>
</organism>
<gene>
    <name evidence="1" type="ORF">QR685DRAFT_571478</name>
</gene>
<dbReference type="Proteomes" id="UP001451303">
    <property type="component" value="Unassembled WGS sequence"/>
</dbReference>